<comment type="similarity">
    <text evidence="1">Belongs to the UbiJ family.</text>
</comment>
<protein>
    <recommendedName>
        <fullName evidence="1">Ubiquinone biosynthesis accessory factor UbiJ</fullName>
    </recommendedName>
</protein>
<dbReference type="Proteomes" id="UP000255303">
    <property type="component" value="Unassembled WGS sequence"/>
</dbReference>
<dbReference type="InterPro" id="IPR003033">
    <property type="entry name" value="SCP2_sterol-bd_dom"/>
</dbReference>
<dbReference type="InterPro" id="IPR036527">
    <property type="entry name" value="SCP2_sterol-bd_dom_sf"/>
</dbReference>
<name>A0A061CLY7_ECTOL</name>
<dbReference type="EMBL" id="UGUV01000002">
    <property type="protein sequence ID" value="SUD51759.1"/>
    <property type="molecule type" value="Genomic_DNA"/>
</dbReference>
<keyword evidence="1" id="KW-0963">Cytoplasm</keyword>
<evidence type="ECO:0000256" key="1">
    <source>
        <dbReference type="HAMAP-Rule" id="MF_02215"/>
    </source>
</evidence>
<comment type="function">
    <text evidence="1">Required for ubiquinone (coenzyme Q) biosynthesis. Binds hydrophobic ubiquinone biosynthetic intermediates via its SCP2 domain and is essential for the stability of the Ubi complex. May constitute a docking platform where Ubi enzymes assemble and access their SCP2-bound polyprenyl substrates.</text>
</comment>
<accession>A0A379JSZ3</accession>
<dbReference type="PANTHER" id="PTHR38693">
    <property type="entry name" value="UBIQUINONE BIOSYNTHESIS PROTEIN UBIJ"/>
    <property type="match status" value="1"/>
</dbReference>
<gene>
    <name evidence="1" type="primary">ubiJ</name>
    <name evidence="4" type="ORF">NCTC10692_02216</name>
</gene>
<accession>A0A061CLY7</accession>
<evidence type="ECO:0000259" key="3">
    <source>
        <dbReference type="Pfam" id="PF02036"/>
    </source>
</evidence>
<dbReference type="UniPathway" id="UPA00232"/>
<evidence type="ECO:0000256" key="2">
    <source>
        <dbReference type="SAM" id="Coils"/>
    </source>
</evidence>
<comment type="pathway">
    <text evidence="1">Cofactor biosynthesis; ubiquinone biosynthesis.</text>
</comment>
<keyword evidence="1" id="KW-0831">Ubiquinone biosynthesis</keyword>
<dbReference type="GO" id="GO:0006744">
    <property type="term" value="P:ubiquinone biosynthetic process"/>
    <property type="evidence" value="ECO:0007669"/>
    <property type="project" value="UniProtKB-UniRule"/>
</dbReference>
<dbReference type="Pfam" id="PF02036">
    <property type="entry name" value="SCP2"/>
    <property type="match status" value="1"/>
</dbReference>
<dbReference type="HAMAP" id="MF_02215">
    <property type="entry name" value="UbiJ"/>
    <property type="match status" value="1"/>
</dbReference>
<comment type="subcellular location">
    <subcellularLocation>
        <location evidence="1">Cytoplasm</location>
    </subcellularLocation>
</comment>
<dbReference type="AlphaFoldDB" id="A0A061CLY7"/>
<feature type="coiled-coil region" evidence="2">
    <location>
        <begin position="173"/>
        <end position="200"/>
    </location>
</feature>
<keyword evidence="2" id="KW-0175">Coiled coil</keyword>
<sequence>MLITGLLAGVEAGLNRALRLDGTALPRLQALSGKVIAMQCQNPALELFILPSGDGLQLAAQWHAPADCTLTAPAASLVRLALSREKTAILHRPEVSLDGDSAVLLQLAGILQDLELDWEYEISRWLGPVATTLLAGHLRSRVNLASHGAASLKQNLADYLAEESRTLVGQREADARFAELDQLKLALDRLEARIERLTSANKSDA</sequence>
<proteinExistence type="inferred from homology"/>
<dbReference type="RefSeq" id="WP_003458974.1">
    <property type="nucleotide sequence ID" value="NZ_FNZC01000002.1"/>
</dbReference>
<dbReference type="SUPFAM" id="SSF55718">
    <property type="entry name" value="SCP-like"/>
    <property type="match status" value="1"/>
</dbReference>
<dbReference type="PANTHER" id="PTHR38693:SF1">
    <property type="entry name" value="UBIQUINONE BIOSYNTHESIS ACCESSORY FACTOR UBIJ"/>
    <property type="match status" value="1"/>
</dbReference>
<dbReference type="GO" id="GO:0005737">
    <property type="term" value="C:cytoplasm"/>
    <property type="evidence" value="ECO:0007669"/>
    <property type="project" value="UniProtKB-SubCell"/>
</dbReference>
<dbReference type="InterPro" id="IPR038989">
    <property type="entry name" value="UbiJ"/>
</dbReference>
<evidence type="ECO:0000313" key="5">
    <source>
        <dbReference type="Proteomes" id="UP000255303"/>
    </source>
</evidence>
<organism evidence="4 5">
    <name type="scientific">Ectopseudomonas oleovorans</name>
    <name type="common">Pseudomonas oleovorans</name>
    <dbReference type="NCBI Taxonomy" id="301"/>
    <lineage>
        <taxon>Bacteria</taxon>
        <taxon>Pseudomonadati</taxon>
        <taxon>Pseudomonadota</taxon>
        <taxon>Gammaproteobacteria</taxon>
        <taxon>Pseudomonadales</taxon>
        <taxon>Pseudomonadaceae</taxon>
        <taxon>Ectopseudomonas</taxon>
    </lineage>
</organism>
<feature type="domain" description="SCP2" evidence="3">
    <location>
        <begin position="14"/>
        <end position="112"/>
    </location>
</feature>
<evidence type="ECO:0000313" key="4">
    <source>
        <dbReference type="EMBL" id="SUD51759.1"/>
    </source>
</evidence>
<reference evidence="4 5" key="1">
    <citation type="submission" date="2018-06" db="EMBL/GenBank/DDBJ databases">
        <authorList>
            <consortium name="Pathogen Informatics"/>
            <person name="Doyle S."/>
        </authorList>
    </citation>
    <scope>NUCLEOTIDE SEQUENCE [LARGE SCALE GENOMIC DNA]</scope>
    <source>
        <strain evidence="4 5">NCTC10692</strain>
    </source>
</reference>